<dbReference type="InterPro" id="IPR046336">
    <property type="entry name" value="Lon_prtase_N_sf"/>
</dbReference>
<dbReference type="PROSITE" id="PS50089">
    <property type="entry name" value="ZF_RING_2"/>
    <property type="match status" value="1"/>
</dbReference>
<dbReference type="InterPro" id="IPR015947">
    <property type="entry name" value="PUA-like_sf"/>
</dbReference>
<dbReference type="Pfam" id="PF13445">
    <property type="entry name" value="zf-RING_UBOX"/>
    <property type="match status" value="1"/>
</dbReference>
<dbReference type="CDD" id="cd16514">
    <property type="entry name" value="RING-HC_LONFs_rpt2"/>
    <property type="match status" value="1"/>
</dbReference>
<organism evidence="8">
    <name type="scientific">Sporisorium scitamineum</name>
    <dbReference type="NCBI Taxonomy" id="49012"/>
    <lineage>
        <taxon>Eukaryota</taxon>
        <taxon>Fungi</taxon>
        <taxon>Dikarya</taxon>
        <taxon>Basidiomycota</taxon>
        <taxon>Ustilaginomycotina</taxon>
        <taxon>Ustilaginomycetes</taxon>
        <taxon>Ustilaginales</taxon>
        <taxon>Ustilaginaceae</taxon>
        <taxon>Sporisorium</taxon>
    </lineage>
</organism>
<evidence type="ECO:0000256" key="1">
    <source>
        <dbReference type="ARBA" id="ARBA00022723"/>
    </source>
</evidence>
<feature type="compositionally biased region" description="Polar residues" evidence="5">
    <location>
        <begin position="621"/>
        <end position="630"/>
    </location>
</feature>
<evidence type="ECO:0000313" key="8">
    <source>
        <dbReference type="EMBL" id="CDU25128.1"/>
    </source>
</evidence>
<feature type="compositionally biased region" description="Low complexity" evidence="5">
    <location>
        <begin position="73"/>
        <end position="115"/>
    </location>
</feature>
<dbReference type="PANTHER" id="PTHR23327:SF42">
    <property type="entry name" value="LON PEPTIDASE N-TERMINAL DOMAIN AND RING FINGER PROTEIN C14F5.10C"/>
    <property type="match status" value="1"/>
</dbReference>
<feature type="compositionally biased region" description="Acidic residues" evidence="5">
    <location>
        <begin position="1081"/>
        <end position="1091"/>
    </location>
</feature>
<evidence type="ECO:0000256" key="3">
    <source>
        <dbReference type="ARBA" id="ARBA00022833"/>
    </source>
</evidence>
<dbReference type="SUPFAM" id="SSF57850">
    <property type="entry name" value="RING/U-box"/>
    <property type="match status" value="2"/>
</dbReference>
<gene>
    <name evidence="8" type="ORF">SPSC_04962</name>
</gene>
<feature type="region of interest" description="Disordered" evidence="5">
    <location>
        <begin position="1"/>
        <end position="164"/>
    </location>
</feature>
<dbReference type="GO" id="GO:0061630">
    <property type="term" value="F:ubiquitin protein ligase activity"/>
    <property type="evidence" value="ECO:0007669"/>
    <property type="project" value="TreeGrafter"/>
</dbReference>
<dbReference type="Pfam" id="PF13923">
    <property type="entry name" value="zf-C3HC4_2"/>
    <property type="match status" value="1"/>
</dbReference>
<keyword evidence="3" id="KW-0862">Zinc</keyword>
<evidence type="ECO:0000259" key="7">
    <source>
        <dbReference type="PROSITE" id="PS51787"/>
    </source>
</evidence>
<name>A0A127ZG87_9BASI</name>
<dbReference type="Pfam" id="PF02190">
    <property type="entry name" value="LON_substr_bdg"/>
    <property type="match status" value="1"/>
</dbReference>
<proteinExistence type="predicted"/>
<dbReference type="GO" id="GO:0008270">
    <property type="term" value="F:zinc ion binding"/>
    <property type="evidence" value="ECO:0007669"/>
    <property type="project" value="UniProtKB-KW"/>
</dbReference>
<dbReference type="Gene3D" id="3.30.40.10">
    <property type="entry name" value="Zinc/RING finger domain, C3HC4 (zinc finger)"/>
    <property type="match status" value="2"/>
</dbReference>
<feature type="compositionally biased region" description="Basic and acidic residues" evidence="5">
    <location>
        <begin position="529"/>
        <end position="545"/>
    </location>
</feature>
<evidence type="ECO:0000256" key="2">
    <source>
        <dbReference type="ARBA" id="ARBA00022771"/>
    </source>
</evidence>
<dbReference type="InterPro" id="IPR001841">
    <property type="entry name" value="Znf_RING"/>
</dbReference>
<protein>
    <submittedName>
        <fullName evidence="8">Uncharacterized protein</fullName>
    </submittedName>
</protein>
<dbReference type="SMART" id="SM00464">
    <property type="entry name" value="LON"/>
    <property type="match status" value="1"/>
</dbReference>
<feature type="compositionally biased region" description="Basic and acidic residues" evidence="5">
    <location>
        <begin position="590"/>
        <end position="606"/>
    </location>
</feature>
<accession>A0A127ZG87</accession>
<feature type="compositionally biased region" description="Polar residues" evidence="5">
    <location>
        <begin position="1"/>
        <end position="47"/>
    </location>
</feature>
<feature type="region of interest" description="Disordered" evidence="5">
    <location>
        <begin position="369"/>
        <end position="639"/>
    </location>
</feature>
<keyword evidence="2 4" id="KW-0863">Zinc-finger</keyword>
<dbReference type="PROSITE" id="PS51787">
    <property type="entry name" value="LON_N"/>
    <property type="match status" value="1"/>
</dbReference>
<feature type="compositionally biased region" description="Low complexity" evidence="5">
    <location>
        <begin position="412"/>
        <end position="422"/>
    </location>
</feature>
<dbReference type="Gene3D" id="2.30.130.40">
    <property type="entry name" value="LON domain-like"/>
    <property type="match status" value="1"/>
</dbReference>
<dbReference type="InterPro" id="IPR027370">
    <property type="entry name" value="Znf-RING_euk"/>
</dbReference>
<dbReference type="OrthoDB" id="264917at2759"/>
<feature type="domain" description="Lon N-terminal" evidence="7">
    <location>
        <begin position="866"/>
        <end position="1187"/>
    </location>
</feature>
<dbReference type="EMBL" id="LK056683">
    <property type="protein sequence ID" value="CDU25128.1"/>
    <property type="molecule type" value="Genomic_DNA"/>
</dbReference>
<feature type="compositionally biased region" description="Polar residues" evidence="5">
    <location>
        <begin position="1051"/>
        <end position="1075"/>
    </location>
</feature>
<dbReference type="InterPro" id="IPR003111">
    <property type="entry name" value="Lon_prtase_N"/>
</dbReference>
<feature type="compositionally biased region" description="Low complexity" evidence="5">
    <location>
        <begin position="130"/>
        <end position="155"/>
    </location>
</feature>
<evidence type="ECO:0000259" key="6">
    <source>
        <dbReference type="PROSITE" id="PS50089"/>
    </source>
</evidence>
<evidence type="ECO:0000256" key="5">
    <source>
        <dbReference type="SAM" id="MobiDB-lite"/>
    </source>
</evidence>
<feature type="compositionally biased region" description="Polar residues" evidence="5">
    <location>
        <begin position="1029"/>
        <end position="1041"/>
    </location>
</feature>
<dbReference type="AlphaFoldDB" id="A0A127ZG87"/>
<dbReference type="SUPFAM" id="SSF88697">
    <property type="entry name" value="PUA domain-like"/>
    <property type="match status" value="1"/>
</dbReference>
<reference evidence="8" key="1">
    <citation type="submission" date="2014-06" db="EMBL/GenBank/DDBJ databases">
        <authorList>
            <person name="Ju J."/>
            <person name="Zhang J."/>
        </authorList>
    </citation>
    <scope>NUCLEOTIDE SEQUENCE</scope>
    <source>
        <strain evidence="8">SscI8</strain>
    </source>
</reference>
<sequence>MSAASTQQPHHACSGSYSPTGQSYNSSPGPSRHQSPASSTAFDNHTTAPPRPSSQGVAAISIPSPRIERTMRQSSNEPQPAAASSSQSAAHHIATARASAGATHASTIASSHSSHQQQLPHMAAPASSSSTGAHPHPATTTSAAQASSSAQHSQQVRLPSAAQRRRARELATVLLTLANCQGCHRPVQDPITLPCGHSSCLQCIKDSVLPRSIPAEEEVQPLPCLSHLPPRLPLSPMTVPCPAHGCPRSAIGRGIGVWAGHRPRYGLIPTYTERLPLGAQDVGPGAPPVDGFVMGVADHPLRLTVIGPQTRSKAHLFAVPPQGVEPASSAAGSHQTATTLLPSLATSNLLRTDVTLSKAVAILMRYASSPLPRPPRQRRSLQASSGSSVSNTRSRHARIGSTAGASRDPSTSTGSSAGIRARAGARTRRSTQGRSSARGQAPAVLSARRRQRPSISHAGMGIFGQNESELESGTVGGVRAAASDSDDGSVPDSERDSSADVTEQTRYLHNVGNDDDDDNDDVWTVHTGTTDDERSDHDNSDHLWPDRVGGAYSRPPLVSNTARRRGGKERLKRRRGRRSDGSTSSANSSKKVDAKHGDGKVAKTEVADAIEEGTARRLDSGWSTEESTASPHLHRDHGREALVDAVRRRRAEQARSAASTASDADTDLDRHVIVDAHKQAVEAKHSLALSSRVGLNGEPLIQSVATLHSELVEVLECQLCYLLLYDPLTTPCGHTFCKSCFARSLDHGDRCPLCRADMPNFSFFQDHRPNAALLKVLTSDTSTFSDEDTMDSDSTQDAKSAATSTFAGISMAIGTSGDANDALSGSRRTGFIVDDDPESAPHHYGFKRLYEQRKAAIEQEEREARLSTPIFVCTLAFPGMPTILHIFEPRYRLMVRRCLESGNPRFGMVLPSRTNGGTEEYGTMLEIKSVQMLADGRSMLETVGSYRFRLLEKGSLDGYTVGRVERVDDISLEEEAELERAVLLRRTELERKKAAEAAAERPRACPMAPSSSAPVRMDSRDREAEQASDAGSAQPEMSQAESDALSIYRTGGSSASESVQQQQGPEADSSVQASGQVGAEQEGDNGGDADENGLLPFKPVPAEPSIEELTDICTSFIETLRSGSAPWLLSRLNHTYGPMPSADEVERLGYWMALVMPIDEHEKAKLLPIRSRRSRLCLVVHWIEQLRQSWWFNSGCTVS</sequence>
<dbReference type="PANTHER" id="PTHR23327">
    <property type="entry name" value="RING FINGER PROTEIN 127"/>
    <property type="match status" value="1"/>
</dbReference>
<feature type="region of interest" description="Disordered" evidence="5">
    <location>
        <begin position="995"/>
        <end position="1094"/>
    </location>
</feature>
<keyword evidence="1" id="KW-0479">Metal-binding</keyword>
<dbReference type="SMART" id="SM00184">
    <property type="entry name" value="RING"/>
    <property type="match status" value="2"/>
</dbReference>
<evidence type="ECO:0000256" key="4">
    <source>
        <dbReference type="PROSITE-ProRule" id="PRU00175"/>
    </source>
</evidence>
<dbReference type="InterPro" id="IPR013083">
    <property type="entry name" value="Znf_RING/FYVE/PHD"/>
</dbReference>
<feature type="compositionally biased region" description="Basic residues" evidence="5">
    <location>
        <begin position="562"/>
        <end position="577"/>
    </location>
</feature>
<dbReference type="Gene3D" id="1.20.58.1480">
    <property type="match status" value="1"/>
</dbReference>
<feature type="domain" description="RING-type" evidence="6">
    <location>
        <begin position="717"/>
        <end position="755"/>
    </location>
</feature>
<feature type="compositionally biased region" description="Low complexity" evidence="5">
    <location>
        <begin position="380"/>
        <end position="392"/>
    </location>
</feature>